<gene>
    <name evidence="1" type="ORF">RBEAN4_1388</name>
</gene>
<evidence type="ECO:0000313" key="2">
    <source>
        <dbReference type="Proteomes" id="UP000033661"/>
    </source>
</evidence>
<evidence type="ECO:0000313" key="1">
    <source>
        <dbReference type="EMBL" id="KJV90385.1"/>
    </source>
</evidence>
<reference evidence="1 2" key="1">
    <citation type="submission" date="2015-02" db="EMBL/GenBank/DDBJ databases">
        <title>Genome Sequencing of Rickettsiales.</title>
        <authorList>
            <person name="Daugherty S.C."/>
            <person name="Su Q."/>
            <person name="Abolude K."/>
            <person name="Beier-Sexton M."/>
            <person name="Carlyon J.A."/>
            <person name="Carter R."/>
            <person name="Day N.P."/>
            <person name="Dumler S.J."/>
            <person name="Dyachenko V."/>
            <person name="Godinez A."/>
            <person name="Kurtti T.J."/>
            <person name="Lichay M."/>
            <person name="Mullins K.E."/>
            <person name="Ott S."/>
            <person name="Pappas-Brown V."/>
            <person name="Paris D.H."/>
            <person name="Patel P."/>
            <person name="Richards A.L."/>
            <person name="Sadzewicz L."/>
            <person name="Sears K."/>
            <person name="Seidman D."/>
            <person name="Sengamalay N."/>
            <person name="Stenos J."/>
            <person name="Tallon L.J."/>
            <person name="Vincent G."/>
            <person name="Fraser C.M."/>
            <person name="Munderloh U."/>
            <person name="Dunning-Hotopp J.C."/>
        </authorList>
    </citation>
    <scope>NUCLEOTIDE SEQUENCE [LARGE SCALE GENOMIC DNA]</scope>
    <source>
        <strain evidence="1 2">RML An4</strain>
    </source>
</reference>
<dbReference type="EMBL" id="LAOI01000001">
    <property type="protein sequence ID" value="KJV90385.1"/>
    <property type="molecule type" value="Genomic_DNA"/>
</dbReference>
<dbReference type="Proteomes" id="UP000033661">
    <property type="component" value="Unassembled WGS sequence"/>
</dbReference>
<accession>A0A0F3QCR3</accession>
<sequence length="41" mass="5227">MRNERTATYMRMIICFKVRYEFTSNFFGGKFRHIYYDKYKN</sequence>
<comment type="caution">
    <text evidence="1">The sequence shown here is derived from an EMBL/GenBank/DDBJ whole genome shotgun (WGS) entry which is preliminary data.</text>
</comment>
<dbReference type="AlphaFoldDB" id="A0A0F3QCR3"/>
<name>A0A0F3QCR3_RICBE</name>
<keyword evidence="2" id="KW-1185">Reference proteome</keyword>
<protein>
    <submittedName>
        <fullName evidence="1">Uncharacterized protein</fullName>
    </submittedName>
</protein>
<proteinExistence type="predicted"/>
<organism evidence="1 2">
    <name type="scientific">Rickettsia bellii str. RML An4</name>
    <dbReference type="NCBI Taxonomy" id="1359193"/>
    <lineage>
        <taxon>Bacteria</taxon>
        <taxon>Pseudomonadati</taxon>
        <taxon>Pseudomonadota</taxon>
        <taxon>Alphaproteobacteria</taxon>
        <taxon>Rickettsiales</taxon>
        <taxon>Rickettsiaceae</taxon>
        <taxon>Rickettsieae</taxon>
        <taxon>Rickettsia</taxon>
        <taxon>belli group</taxon>
    </lineage>
</organism>